<dbReference type="InterPro" id="IPR015211">
    <property type="entry name" value="Peptidase_M1_C"/>
</dbReference>
<proteinExistence type="inferred from homology"/>
<comment type="similarity">
    <text evidence="2">Belongs to the peptidase M1 family.</text>
</comment>
<evidence type="ECO:0000256" key="11">
    <source>
        <dbReference type="PIRSR" id="PIRSR634015-3"/>
    </source>
</evidence>
<dbReference type="Gene3D" id="1.10.390.10">
    <property type="entry name" value="Neutral Protease Domain 2"/>
    <property type="match status" value="2"/>
</dbReference>
<dbReference type="PANTHER" id="PTHR45726:SF3">
    <property type="entry name" value="LEUKOTRIENE A-4 HYDROLASE"/>
    <property type="match status" value="1"/>
</dbReference>
<evidence type="ECO:0000256" key="9">
    <source>
        <dbReference type="PIRSR" id="PIRSR634015-1"/>
    </source>
</evidence>
<feature type="active site" description="Proton donor" evidence="9">
    <location>
        <position position="946"/>
    </location>
</feature>
<evidence type="ECO:0000259" key="12">
    <source>
        <dbReference type="SMART" id="SM01263"/>
    </source>
</evidence>
<dbReference type="GO" id="GO:0004177">
    <property type="term" value="F:aminopeptidase activity"/>
    <property type="evidence" value="ECO:0007669"/>
    <property type="project" value="TreeGrafter"/>
</dbReference>
<accession>A0AA39LNV8</accession>
<feature type="binding site" evidence="11">
    <location>
        <position position="860"/>
    </location>
    <ligand>
        <name>Zn(2+)</name>
        <dbReference type="ChEBI" id="CHEBI:29105"/>
        <note>catalytic</note>
    </ligand>
</feature>
<dbReference type="SMART" id="SM01263">
    <property type="entry name" value="Leuk-A4-hydro_C"/>
    <property type="match status" value="2"/>
</dbReference>
<dbReference type="GO" id="GO:0005829">
    <property type="term" value="C:cytosol"/>
    <property type="evidence" value="ECO:0007669"/>
    <property type="project" value="TreeGrafter"/>
</dbReference>
<dbReference type="GO" id="GO:0008270">
    <property type="term" value="F:zinc ion binding"/>
    <property type="evidence" value="ECO:0007669"/>
    <property type="project" value="InterPro"/>
</dbReference>
<dbReference type="GO" id="GO:0043171">
    <property type="term" value="P:peptide catabolic process"/>
    <property type="evidence" value="ECO:0007669"/>
    <property type="project" value="TreeGrafter"/>
</dbReference>
<dbReference type="InterPro" id="IPR045357">
    <property type="entry name" value="Aminopeptidase_N-like_N"/>
</dbReference>
<evidence type="ECO:0000256" key="4">
    <source>
        <dbReference type="ARBA" id="ARBA00022670"/>
    </source>
</evidence>
<name>A0AA39LNV8_9BILA</name>
<dbReference type="Pfam" id="PF01433">
    <property type="entry name" value="Peptidase_M1"/>
    <property type="match status" value="2"/>
</dbReference>
<evidence type="ECO:0000256" key="10">
    <source>
        <dbReference type="PIRSR" id="PIRSR634015-2"/>
    </source>
</evidence>
<dbReference type="InterPro" id="IPR027268">
    <property type="entry name" value="Peptidase_M4/M1_CTD_sf"/>
</dbReference>
<dbReference type="Gene3D" id="1.25.40.320">
    <property type="entry name" value="Peptidase M1, leukotriene A4 hydrolase/aminopeptidase C-terminal domain"/>
    <property type="match status" value="2"/>
</dbReference>
<gene>
    <name evidence="13" type="ORF">QR680_017213</name>
</gene>
<dbReference type="SUPFAM" id="SSF48371">
    <property type="entry name" value="ARM repeat"/>
    <property type="match status" value="2"/>
</dbReference>
<keyword evidence="6" id="KW-0378">Hydrolase</keyword>
<feature type="binding site" evidence="11">
    <location>
        <position position="856"/>
    </location>
    <ligand>
        <name>Zn(2+)</name>
        <dbReference type="ChEBI" id="CHEBI:29105"/>
        <note>catalytic</note>
    </ligand>
</feature>
<keyword evidence="7 11" id="KW-0862">Zinc</keyword>
<comment type="subcellular location">
    <subcellularLocation>
        <location evidence="1">Cytoplasm</location>
    </subcellularLocation>
</comment>
<dbReference type="SUPFAM" id="SSF63737">
    <property type="entry name" value="Leukotriene A4 hydrolase N-terminal domain"/>
    <property type="match status" value="2"/>
</dbReference>
<dbReference type="InterPro" id="IPR042097">
    <property type="entry name" value="Aminopeptidase_N-like_N_sf"/>
</dbReference>
<dbReference type="InterPro" id="IPR014782">
    <property type="entry name" value="Peptidase_M1_dom"/>
</dbReference>
<dbReference type="PRINTS" id="PR00756">
    <property type="entry name" value="ALADIPTASE"/>
</dbReference>
<dbReference type="Pfam" id="PF17900">
    <property type="entry name" value="Peptidase_M1_N"/>
    <property type="match status" value="2"/>
</dbReference>
<dbReference type="FunFam" id="1.10.390.10:FF:000003">
    <property type="entry name" value="Leukotriene A(4) hydrolase"/>
    <property type="match status" value="2"/>
</dbReference>
<protein>
    <recommendedName>
        <fullName evidence="12">Peptidase M1 leukotriene A4 hydrolase/aminopeptidase C-terminal domain-containing protein</fullName>
    </recommendedName>
</protein>
<feature type="domain" description="Peptidase M1 leukotriene A4 hydrolase/aminopeptidase C-terminal" evidence="12">
    <location>
        <begin position="1026"/>
        <end position="1168"/>
    </location>
</feature>
<dbReference type="Gene3D" id="2.60.40.1730">
    <property type="entry name" value="tricorn interacting facor f3 domain"/>
    <property type="match status" value="2"/>
</dbReference>
<dbReference type="EMBL" id="JAUCMV010000004">
    <property type="protein sequence ID" value="KAK0403955.1"/>
    <property type="molecule type" value="Genomic_DNA"/>
</dbReference>
<feature type="domain" description="Peptidase M1 leukotriene A4 hydrolase/aminopeptidase C-terminal" evidence="12">
    <location>
        <begin position="457"/>
        <end position="590"/>
    </location>
</feature>
<evidence type="ECO:0000256" key="8">
    <source>
        <dbReference type="ARBA" id="ARBA00023049"/>
    </source>
</evidence>
<dbReference type="Pfam" id="PF09127">
    <property type="entry name" value="Leuk-A4-hydro_C"/>
    <property type="match status" value="2"/>
</dbReference>
<evidence type="ECO:0000256" key="1">
    <source>
        <dbReference type="ARBA" id="ARBA00004496"/>
    </source>
</evidence>
<evidence type="ECO:0000256" key="5">
    <source>
        <dbReference type="ARBA" id="ARBA00022723"/>
    </source>
</evidence>
<feature type="binding site" evidence="10">
    <location>
        <begin position="698"/>
        <end position="700"/>
    </location>
    <ligand>
        <name>a peptide</name>
        <dbReference type="ChEBI" id="CHEBI:60466"/>
    </ligand>
</feature>
<sequence length="1175" mass="132817">MIADPSSCSNFHEIVITHIDLDWDVDFESKRIAGSAELHVNALKRTDKLVLDGNQLVLKGFSHDDKPLNFSVDKNDLFGEKITVDIGAIDEGQERKIKVQYTTGESASALQFLDKELTKDKELPFLFSQCQSIHARSIVPCMDTPGIKQSYSAKVSVPSLFTCLMSAVGEGSEVNGDKTTYTFKQPVPIPAYLLAIVAGRLEKKVISDRCAVWAEPSVVDSAAYEFADTEKMLKAAEDLAGPYVWGRYDLVVLPPSFPFGGMENPCLTFVTPSLLAGDRSLANVVAHEIAHSWTGNLVTNATWEHFWLNEGFTVFLERKIMGRLYGEGHRQFAALTGYEDNLLPCIHDQFNPCHPYTKLITDLKNVDPDDSYSVVPYEKGSAFLMYIEQQIGSNERFEQFLKAYLAKFKYQAVTTDMWKACLEEFFADKKAVLDNIDFHKWLNDPGVPPNKPQYDETLVEACRKLAKKWVDGSDADVNAITKDDFTTMTSAEKVKVLQCIRTAGPLSTYKLEALDRTYSLLSSRNCEIKFAWLQIAVKARWSQVLPAALQFVTTYGRLKYLRPLYRMTAVDRDPSSSSNFTEATVTHADLHWNLDFNGKRIRGSASLHIKALRTTDQLVLDGQGLVLKSITSDGKNLSFSTTKNSVFGETIRIDMGRLEEGQERKIDFEYESGADASALQFLGKEFTKDQKEPFLFSQCQAVYCRSIVPCMDTPAVKHTYTAKVSVPKLLTCLMSAVTVSKKEQGNRTIFEFIQNVPIPMYLLAIVVGFLEKRVISDRCAVWAEPSVMDSAAYEFADTEKMLKAAEELAGPYVWGRYDLVVLPPSFPFGGMENPCLTFVTPSLIAGDRSLASVIAHEIAHSWTGNLVTNGNWEHFWLNEGFTVFLERKIMGRLYGEEVRQFQAVVGWEDHMIPCIHEAFHPMHPLTGLVVDLTNADPESFYSEIPYEKGSAFLMFIEQQLGSNERFEQFLKDYLAKFKYQAITTHHWRDYLFEYFADKKDVLDSIDFHKWLHEPGVPPNKPRYDETLIAACRELAVKWTDREDVDSITGNEFIAMSSDEKTKVLQCIRAADPLSAGKLARLAEVYSLESSRNCEILFAFVQIICKARWLEGLPIALRFVATYGRLKYLKPLFKDLFGWPEARQKAIDEFNKNIPVMHPISVHVIKRMLEAESENS</sequence>
<evidence type="ECO:0000256" key="6">
    <source>
        <dbReference type="ARBA" id="ARBA00022801"/>
    </source>
</evidence>
<keyword evidence="4" id="KW-0645">Protease</keyword>
<feature type="binding site" evidence="10">
    <location>
        <begin position="827"/>
        <end position="832"/>
    </location>
    <ligand>
        <name>a peptide</name>
        <dbReference type="ChEBI" id="CHEBI:60466"/>
    </ligand>
</feature>
<evidence type="ECO:0000256" key="2">
    <source>
        <dbReference type="ARBA" id="ARBA00010136"/>
    </source>
</evidence>
<reference evidence="13" key="1">
    <citation type="submission" date="2023-06" db="EMBL/GenBank/DDBJ databases">
        <title>Genomic analysis of the entomopathogenic nematode Steinernema hermaphroditum.</title>
        <authorList>
            <person name="Schwarz E.M."/>
            <person name="Heppert J.K."/>
            <person name="Baniya A."/>
            <person name="Schwartz H.T."/>
            <person name="Tan C.-H."/>
            <person name="Antoshechkin I."/>
            <person name="Sternberg P.W."/>
            <person name="Goodrich-Blair H."/>
            <person name="Dillman A.R."/>
        </authorList>
    </citation>
    <scope>NUCLEOTIDE SEQUENCE</scope>
    <source>
        <strain evidence="13">PS9179</strain>
        <tissue evidence="13">Whole animal</tissue>
    </source>
</reference>
<dbReference type="Proteomes" id="UP001175271">
    <property type="component" value="Unassembled WGS sequence"/>
</dbReference>
<dbReference type="InterPro" id="IPR016024">
    <property type="entry name" value="ARM-type_fold"/>
</dbReference>
<evidence type="ECO:0000313" key="14">
    <source>
        <dbReference type="Proteomes" id="UP001175271"/>
    </source>
</evidence>
<comment type="caution">
    <text evidence="13">The sequence shown here is derived from an EMBL/GenBank/DDBJ whole genome shotgun (WGS) entry which is preliminary data.</text>
</comment>
<dbReference type="SUPFAM" id="SSF55486">
    <property type="entry name" value="Metalloproteases ('zincins'), catalytic domain"/>
    <property type="match status" value="2"/>
</dbReference>
<dbReference type="PANTHER" id="PTHR45726">
    <property type="entry name" value="LEUKOTRIENE A-4 HYDROLASE"/>
    <property type="match status" value="1"/>
</dbReference>
<organism evidence="13 14">
    <name type="scientific">Steinernema hermaphroditum</name>
    <dbReference type="NCBI Taxonomy" id="289476"/>
    <lineage>
        <taxon>Eukaryota</taxon>
        <taxon>Metazoa</taxon>
        <taxon>Ecdysozoa</taxon>
        <taxon>Nematoda</taxon>
        <taxon>Chromadorea</taxon>
        <taxon>Rhabditida</taxon>
        <taxon>Tylenchina</taxon>
        <taxon>Panagrolaimomorpha</taxon>
        <taxon>Strongyloidoidea</taxon>
        <taxon>Steinernematidae</taxon>
        <taxon>Steinernema</taxon>
    </lineage>
</organism>
<evidence type="ECO:0000256" key="7">
    <source>
        <dbReference type="ARBA" id="ARBA00022833"/>
    </source>
</evidence>
<dbReference type="InterPro" id="IPR034015">
    <property type="entry name" value="M1_LTA4H"/>
</dbReference>
<feature type="active site" description="Proton acceptor" evidence="9">
    <location>
        <position position="857"/>
    </location>
</feature>
<keyword evidence="14" id="KW-1185">Reference proteome</keyword>
<comment type="cofactor">
    <cofactor evidence="11">
        <name>Zn(2+)</name>
        <dbReference type="ChEBI" id="CHEBI:29105"/>
    </cofactor>
    <text evidence="11">Binds 1 zinc ion per subunit.</text>
</comment>
<dbReference type="InterPro" id="IPR049980">
    <property type="entry name" value="LTA4H_cat"/>
</dbReference>
<dbReference type="InterPro" id="IPR001930">
    <property type="entry name" value="Peptidase_M1"/>
</dbReference>
<dbReference type="GO" id="GO:0006508">
    <property type="term" value="P:proteolysis"/>
    <property type="evidence" value="ECO:0007669"/>
    <property type="project" value="UniProtKB-KW"/>
</dbReference>
<dbReference type="InterPro" id="IPR038502">
    <property type="entry name" value="M1_LTA-4_hydro/amino_C_sf"/>
</dbReference>
<evidence type="ECO:0000313" key="13">
    <source>
        <dbReference type="EMBL" id="KAK0403955.1"/>
    </source>
</evidence>
<dbReference type="GO" id="GO:0004301">
    <property type="term" value="F:epoxide hydrolase activity"/>
    <property type="evidence" value="ECO:0007669"/>
    <property type="project" value="TreeGrafter"/>
</dbReference>
<keyword evidence="5 11" id="KW-0479">Metal-binding</keyword>
<evidence type="ECO:0000256" key="3">
    <source>
        <dbReference type="ARBA" id="ARBA00022490"/>
    </source>
</evidence>
<feature type="binding site" evidence="10">
    <location>
        <begin position="1124"/>
        <end position="1126"/>
    </location>
    <ligand>
        <name>a peptide</name>
        <dbReference type="ChEBI" id="CHEBI:60466"/>
    </ligand>
</feature>
<feature type="binding site" evidence="11">
    <location>
        <position position="879"/>
    </location>
    <ligand>
        <name>Zn(2+)</name>
        <dbReference type="ChEBI" id="CHEBI:29105"/>
        <note>catalytic</note>
    </ligand>
</feature>
<dbReference type="GO" id="GO:0008237">
    <property type="term" value="F:metallopeptidase activity"/>
    <property type="evidence" value="ECO:0007669"/>
    <property type="project" value="UniProtKB-KW"/>
</dbReference>
<keyword evidence="8" id="KW-0482">Metalloprotease</keyword>
<dbReference type="Gene3D" id="3.30.2010.30">
    <property type="match status" value="2"/>
</dbReference>
<dbReference type="FunFam" id="3.30.2010.30:FF:000001">
    <property type="entry name" value="Leukotriene A(4) hydrolase"/>
    <property type="match status" value="2"/>
</dbReference>
<dbReference type="CDD" id="cd09599">
    <property type="entry name" value="M1_LTA4H"/>
    <property type="match status" value="2"/>
</dbReference>
<keyword evidence="3" id="KW-0963">Cytoplasm</keyword>
<dbReference type="AlphaFoldDB" id="A0AA39LNV8"/>